<dbReference type="InParanoid" id="A0A4R5DI56"/>
<dbReference type="RefSeq" id="WP_131892380.1">
    <property type="nucleotide sequence ID" value="NZ_SMKZ01000005.1"/>
</dbReference>
<comment type="caution">
    <text evidence="4">The sequence shown here is derived from an EMBL/GenBank/DDBJ whole genome shotgun (WGS) entry which is preliminary data.</text>
</comment>
<sequence>MNVRLAVVTGAGSGIGRATAARLAHSGFVCVLAGRRKEHLEETAALIGNRSVVVPADVTTEDGREAIWQAVDLRGEPIRALVNNAGDSNLAPLLAQDLRKWRANVALNVEAAAFLSFEAIRRMKDSGGGAIVNIASVYGKVALNNALYESRLPADTPDGPVRDVSYAASKGAVRMLSRELAVAAARMGVRVNTVSPGMVDVGKVPLSPEVVERFANATPMGRLGRPDEVAGAVAFLLSPEAGFITGAELVVDGGWTAW</sequence>
<evidence type="ECO:0000256" key="3">
    <source>
        <dbReference type="RuleBase" id="RU000363"/>
    </source>
</evidence>
<dbReference type="PANTHER" id="PTHR42760">
    <property type="entry name" value="SHORT-CHAIN DEHYDROGENASES/REDUCTASES FAMILY MEMBER"/>
    <property type="match status" value="1"/>
</dbReference>
<dbReference type="GO" id="GO:0016616">
    <property type="term" value="F:oxidoreductase activity, acting on the CH-OH group of donors, NAD or NADP as acceptor"/>
    <property type="evidence" value="ECO:0007669"/>
    <property type="project" value="TreeGrafter"/>
</dbReference>
<evidence type="ECO:0000256" key="1">
    <source>
        <dbReference type="ARBA" id="ARBA00006484"/>
    </source>
</evidence>
<dbReference type="SUPFAM" id="SSF51735">
    <property type="entry name" value="NAD(P)-binding Rossmann-fold domains"/>
    <property type="match status" value="1"/>
</dbReference>
<evidence type="ECO:0000313" key="4">
    <source>
        <dbReference type="EMBL" id="TDE13579.1"/>
    </source>
</evidence>
<keyword evidence="2" id="KW-0560">Oxidoreductase</keyword>
<keyword evidence="5" id="KW-1185">Reference proteome</keyword>
<reference evidence="4 5" key="1">
    <citation type="submission" date="2019-03" db="EMBL/GenBank/DDBJ databases">
        <title>Draft genome sequences of novel Actinobacteria.</title>
        <authorList>
            <person name="Sahin N."/>
            <person name="Ay H."/>
            <person name="Saygin H."/>
        </authorList>
    </citation>
    <scope>NUCLEOTIDE SEQUENCE [LARGE SCALE GENOMIC DNA]</scope>
    <source>
        <strain evidence="4 5">5K138</strain>
    </source>
</reference>
<evidence type="ECO:0000313" key="5">
    <source>
        <dbReference type="Proteomes" id="UP000294739"/>
    </source>
</evidence>
<dbReference type="AlphaFoldDB" id="A0A4R5DI56"/>
<dbReference type="PROSITE" id="PS00061">
    <property type="entry name" value="ADH_SHORT"/>
    <property type="match status" value="1"/>
</dbReference>
<proteinExistence type="inferred from homology"/>
<name>A0A4R5DI56_9ACTN</name>
<dbReference type="PRINTS" id="PR00080">
    <property type="entry name" value="SDRFAMILY"/>
</dbReference>
<dbReference type="PANTHER" id="PTHR42760:SF133">
    <property type="entry name" value="3-OXOACYL-[ACYL-CARRIER-PROTEIN] REDUCTASE"/>
    <property type="match status" value="1"/>
</dbReference>
<protein>
    <submittedName>
        <fullName evidence="4">SDR family oxidoreductase</fullName>
    </submittedName>
</protein>
<accession>A0A4R5DI56</accession>
<dbReference type="PRINTS" id="PR00081">
    <property type="entry name" value="GDHRDH"/>
</dbReference>
<dbReference type="OrthoDB" id="5290708at2"/>
<gene>
    <name evidence="4" type="ORF">E1269_06005</name>
</gene>
<dbReference type="EMBL" id="SMKZ01000005">
    <property type="protein sequence ID" value="TDE13579.1"/>
    <property type="molecule type" value="Genomic_DNA"/>
</dbReference>
<dbReference type="FunFam" id="3.40.50.720:FF:000084">
    <property type="entry name" value="Short-chain dehydrogenase reductase"/>
    <property type="match status" value="1"/>
</dbReference>
<dbReference type="InterPro" id="IPR002347">
    <property type="entry name" value="SDR_fam"/>
</dbReference>
<organism evidence="4 5">
    <name type="scientific">Jiangella asiatica</name>
    <dbReference type="NCBI Taxonomy" id="2530372"/>
    <lineage>
        <taxon>Bacteria</taxon>
        <taxon>Bacillati</taxon>
        <taxon>Actinomycetota</taxon>
        <taxon>Actinomycetes</taxon>
        <taxon>Jiangellales</taxon>
        <taxon>Jiangellaceae</taxon>
        <taxon>Jiangella</taxon>
    </lineage>
</organism>
<dbReference type="CDD" id="cd05233">
    <property type="entry name" value="SDR_c"/>
    <property type="match status" value="1"/>
</dbReference>
<evidence type="ECO:0000256" key="2">
    <source>
        <dbReference type="ARBA" id="ARBA00023002"/>
    </source>
</evidence>
<dbReference type="Gene3D" id="3.40.50.720">
    <property type="entry name" value="NAD(P)-binding Rossmann-like Domain"/>
    <property type="match status" value="1"/>
</dbReference>
<dbReference type="Pfam" id="PF00106">
    <property type="entry name" value="adh_short"/>
    <property type="match status" value="1"/>
</dbReference>
<dbReference type="Pfam" id="PF13561">
    <property type="entry name" value="adh_short_C2"/>
    <property type="match status" value="1"/>
</dbReference>
<dbReference type="Proteomes" id="UP000294739">
    <property type="component" value="Unassembled WGS sequence"/>
</dbReference>
<dbReference type="InterPro" id="IPR036291">
    <property type="entry name" value="NAD(P)-bd_dom_sf"/>
</dbReference>
<comment type="similarity">
    <text evidence="1 3">Belongs to the short-chain dehydrogenases/reductases (SDR) family.</text>
</comment>
<dbReference type="InterPro" id="IPR020904">
    <property type="entry name" value="Sc_DH/Rdtase_CS"/>
</dbReference>